<comment type="subcellular location">
    <subcellularLocation>
        <location evidence="1">Cell membrane</location>
        <topology evidence="1">Multi-pass membrane protein</topology>
    </subcellularLocation>
</comment>
<feature type="region of interest" description="Disordered" evidence="6">
    <location>
        <begin position="24"/>
        <end position="50"/>
    </location>
</feature>
<feature type="transmembrane region" description="Helical" evidence="7">
    <location>
        <begin position="747"/>
        <end position="768"/>
    </location>
</feature>
<evidence type="ECO:0000313" key="9">
    <source>
        <dbReference type="EMBL" id="BAC17010.1"/>
    </source>
</evidence>
<keyword evidence="5 7" id="KW-0472">Membrane</keyword>
<dbReference type="AlphaFoldDB" id="Q8FU21"/>
<dbReference type="PANTHER" id="PTHR33406:SF13">
    <property type="entry name" value="MEMBRANE PROTEIN YDFJ"/>
    <property type="match status" value="1"/>
</dbReference>
<dbReference type="Pfam" id="PF03176">
    <property type="entry name" value="MMPL"/>
    <property type="match status" value="2"/>
</dbReference>
<dbReference type="PROSITE" id="PS50156">
    <property type="entry name" value="SSD"/>
    <property type="match status" value="1"/>
</dbReference>
<dbReference type="Gene3D" id="1.20.1640.10">
    <property type="entry name" value="Multidrug efflux transporter AcrB transmembrane domain"/>
    <property type="match status" value="2"/>
</dbReference>
<keyword evidence="2" id="KW-1003">Cell membrane</keyword>
<feature type="transmembrane region" description="Helical" evidence="7">
    <location>
        <begin position="810"/>
        <end position="826"/>
    </location>
</feature>
<evidence type="ECO:0000256" key="5">
    <source>
        <dbReference type="ARBA" id="ARBA00023136"/>
    </source>
</evidence>
<dbReference type="SUPFAM" id="SSF82866">
    <property type="entry name" value="Multidrug efflux transporter AcrB transmembrane domain"/>
    <property type="match status" value="2"/>
</dbReference>
<dbReference type="Proteomes" id="UP000001409">
    <property type="component" value="Chromosome"/>
</dbReference>
<protein>
    <submittedName>
        <fullName evidence="9">Putative membrane protein</fullName>
    </submittedName>
</protein>
<feature type="transmembrane region" description="Helical" evidence="7">
    <location>
        <begin position="832"/>
        <end position="855"/>
    </location>
</feature>
<sequence>MTQTTFLLGVSVRGRMMGEGGMLKESCDRGGKNRHSVCPSGSRGRLSEKSPGYVTRGAAVRHRARFLRFPETRPTGVSWTDRRTECAHQYGQRRNTPVAKLLFRLGRWSYNRKWIVISAWLVILAIVAGLALSLQRGFTNTFTIEDTPSIDATVSLVENFPDQPNPVTAAGINVVFQAPEGMTLEHPEMREAVDVVVDTLRENLGDEMTGTERFGNPVEVSPALEEQIVAQMTEMGLPEESAIEDAANLRMLSEDARIGYTTFNIDVPGPEYVDDNHRAAINDALDKGRDLGVRVEAGGPGFGDPIQIKTTSEIIGIGIAFIVLIFTFGSLVAAGLPLLTAVIGVGIGALSIVLATAFMELNNITPVLAVMIGLAVGIDYALFILSRYRAEYKRMPRAEAAGMAVGTAGSAVVFAGATVIIALVALAIADIGFLTVMGVSAAFTVLIAVLIAITFIPALLGVLGGRAFKGKIPGIGGNPTPRQTWEQVLSRRSKGRIWVTFVQKVPGLVVAVVVLGLGALSIPVTNLELALPSDSTSNIDTTQRQSAELMAEGFGAGVNAPFLVVVDAHDVNPDALALQPLINVQDVGDPDFDRGAAARFATFLYVTQTYDSNLDVKNAQIIAVNDDATAAQVLVTPFTGPADPATTDLLHVLRTQEIQMEDATGVELGTTGLTAVQQDITEQLEGAMPVYLAVVVGLAIFLLILVFRSLMVPLVAGLGFLLSVGAAFGVTVLFWQEGLWGIVNTPGPLISFMPIFLIGVTFGLAMDYQVFLVTRMREHYSHHNGRGMPGSKYSAVDQSVIEGYTQGSRVVTAAALIMIAVFVAFIDQPLPFIKVFGFALGVGVFFDAFFIRMALVPASMFLMGRATWWMPRWLDRILPSLDVEGSALEREWERSQVRQ</sequence>
<name>Q8FU21_COREF</name>
<proteinExistence type="predicted"/>
<organism evidence="9 10">
    <name type="scientific">Corynebacterium efficiens (strain DSM 44549 / YS-314 / AJ 12310 / JCM 11189 / NBRC 100395)</name>
    <dbReference type="NCBI Taxonomy" id="196164"/>
    <lineage>
        <taxon>Bacteria</taxon>
        <taxon>Bacillati</taxon>
        <taxon>Actinomycetota</taxon>
        <taxon>Actinomycetes</taxon>
        <taxon>Mycobacteriales</taxon>
        <taxon>Corynebacteriaceae</taxon>
        <taxon>Corynebacterium</taxon>
    </lineage>
</organism>
<keyword evidence="3 7" id="KW-0812">Transmembrane</keyword>
<evidence type="ECO:0000256" key="7">
    <source>
        <dbReference type="SAM" id="Phobius"/>
    </source>
</evidence>
<dbReference type="GO" id="GO:0005886">
    <property type="term" value="C:plasma membrane"/>
    <property type="evidence" value="ECO:0007669"/>
    <property type="project" value="UniProtKB-SubCell"/>
</dbReference>
<dbReference type="STRING" id="196164.gene:10740595"/>
<evidence type="ECO:0000256" key="2">
    <source>
        <dbReference type="ARBA" id="ARBA00022475"/>
    </source>
</evidence>
<keyword evidence="10" id="KW-1185">Reference proteome</keyword>
<feature type="transmembrane region" description="Helical" evidence="7">
    <location>
        <begin position="338"/>
        <end position="358"/>
    </location>
</feature>
<dbReference type="InterPro" id="IPR000731">
    <property type="entry name" value="SSD"/>
</dbReference>
<feature type="transmembrane region" description="Helical" evidence="7">
    <location>
        <begin position="114"/>
        <end position="134"/>
    </location>
</feature>
<evidence type="ECO:0000256" key="4">
    <source>
        <dbReference type="ARBA" id="ARBA00022989"/>
    </source>
</evidence>
<feature type="transmembrane region" description="Helical" evidence="7">
    <location>
        <begin position="314"/>
        <end position="333"/>
    </location>
</feature>
<feature type="transmembrane region" description="Helical" evidence="7">
    <location>
        <begin position="405"/>
        <end position="429"/>
    </location>
</feature>
<accession>Q8FU21</accession>
<evidence type="ECO:0000313" key="10">
    <source>
        <dbReference type="Proteomes" id="UP000001409"/>
    </source>
</evidence>
<dbReference type="HOGENOM" id="CLU_005108_1_1_11"/>
<keyword evidence="4 7" id="KW-1133">Transmembrane helix</keyword>
<dbReference type="KEGG" id="cef:CE0200"/>
<evidence type="ECO:0000259" key="8">
    <source>
        <dbReference type="PROSITE" id="PS50156"/>
    </source>
</evidence>
<evidence type="ECO:0000256" key="3">
    <source>
        <dbReference type="ARBA" id="ARBA00022692"/>
    </source>
</evidence>
<evidence type="ECO:0000256" key="6">
    <source>
        <dbReference type="SAM" id="MobiDB-lite"/>
    </source>
</evidence>
<dbReference type="InterPro" id="IPR050545">
    <property type="entry name" value="Mycobact_MmpL"/>
</dbReference>
<feature type="transmembrane region" description="Helical" evidence="7">
    <location>
        <begin position="714"/>
        <end position="735"/>
    </location>
</feature>
<feature type="transmembrane region" description="Helical" evidence="7">
    <location>
        <begin position="364"/>
        <end position="385"/>
    </location>
</feature>
<dbReference type="eggNOG" id="COG2409">
    <property type="taxonomic scope" value="Bacteria"/>
</dbReference>
<feature type="domain" description="SSD" evidence="8">
    <location>
        <begin position="331"/>
        <end position="462"/>
    </location>
</feature>
<evidence type="ECO:0000256" key="1">
    <source>
        <dbReference type="ARBA" id="ARBA00004651"/>
    </source>
</evidence>
<reference evidence="9 10" key="1">
    <citation type="journal article" date="2003" name="Genome Res.">
        <title>Comparative complete genome sequence analysis of the amino acid replacements responsible for the thermostability of Corynebacterium efficiens.</title>
        <authorList>
            <person name="Nishio Y."/>
            <person name="Nakamura Y."/>
            <person name="Kawarabayasi Y."/>
            <person name="Usuda Y."/>
            <person name="Kimura E."/>
            <person name="Sugimoto S."/>
            <person name="Matsui K."/>
            <person name="Yamagishi A."/>
            <person name="Kikuchi H."/>
            <person name="Ikeo K."/>
            <person name="Gojobori T."/>
        </authorList>
    </citation>
    <scope>NUCLEOTIDE SEQUENCE [LARGE SCALE GENOMIC DNA]</scope>
    <source>
        <strain evidence="10">DSM 44549 / YS-314 / AJ 12310 / JCM 11189 / NBRC 100395</strain>
    </source>
</reference>
<dbReference type="EMBL" id="BA000035">
    <property type="protein sequence ID" value="BAC17010.1"/>
    <property type="molecule type" value="Genomic_DNA"/>
</dbReference>
<feature type="transmembrane region" description="Helical" evidence="7">
    <location>
        <begin position="688"/>
        <end position="707"/>
    </location>
</feature>
<dbReference type="PANTHER" id="PTHR33406">
    <property type="entry name" value="MEMBRANE PROTEIN MJ1562-RELATED"/>
    <property type="match status" value="1"/>
</dbReference>
<feature type="transmembrane region" description="Helical" evidence="7">
    <location>
        <begin position="501"/>
        <end position="522"/>
    </location>
</feature>
<feature type="transmembrane region" description="Helical" evidence="7">
    <location>
        <begin position="441"/>
        <end position="463"/>
    </location>
</feature>
<dbReference type="InterPro" id="IPR004869">
    <property type="entry name" value="MMPL_dom"/>
</dbReference>